<evidence type="ECO:0000313" key="1">
    <source>
        <dbReference type="EMBL" id="MDS1113282.1"/>
    </source>
</evidence>
<reference evidence="2 3" key="1">
    <citation type="submission" date="2016-10" db="EMBL/GenBank/DDBJ databases">
        <authorList>
            <person name="de Groot N.N."/>
        </authorList>
    </citation>
    <scope>NUCLEOTIDE SEQUENCE [LARGE SCALE GENOMIC DNA]</scope>
    <source>
        <strain evidence="2 3">DSM 44215</strain>
    </source>
</reference>
<evidence type="ECO:0000313" key="3">
    <source>
        <dbReference type="Proteomes" id="UP000183180"/>
    </source>
</evidence>
<accession>A0A1H2KW93</accession>
<dbReference type="RefSeq" id="WP_074852340.1">
    <property type="nucleotide sequence ID" value="NZ_FNLM01000034.1"/>
</dbReference>
<dbReference type="EMBL" id="JAVLUS010000004">
    <property type="protein sequence ID" value="MDS1113282.1"/>
    <property type="molecule type" value="Genomic_DNA"/>
</dbReference>
<dbReference type="EMBL" id="FNLM01000034">
    <property type="protein sequence ID" value="SDU72611.1"/>
    <property type="molecule type" value="Genomic_DNA"/>
</dbReference>
<dbReference type="Proteomes" id="UP001265083">
    <property type="component" value="Unassembled WGS sequence"/>
</dbReference>
<organism evidence="2 3">
    <name type="scientific">Gordonia westfalica</name>
    <dbReference type="NCBI Taxonomy" id="158898"/>
    <lineage>
        <taxon>Bacteria</taxon>
        <taxon>Bacillati</taxon>
        <taxon>Actinomycetota</taxon>
        <taxon>Actinomycetes</taxon>
        <taxon>Mycobacteriales</taxon>
        <taxon>Gordoniaceae</taxon>
        <taxon>Gordonia</taxon>
    </lineage>
</organism>
<reference evidence="1 4" key="2">
    <citation type="submission" date="2023-08" db="EMBL/GenBank/DDBJ databases">
        <title>Bioegradation of LLDPE and BLDPE plastic by marine bacteria from coast plastic debris.</title>
        <authorList>
            <person name="Rong Z."/>
        </authorList>
    </citation>
    <scope>NUCLEOTIDE SEQUENCE [LARGE SCALE GENOMIC DNA]</scope>
    <source>
        <strain evidence="1 4">Z-2</strain>
    </source>
</reference>
<dbReference type="Proteomes" id="UP000183180">
    <property type="component" value="Unassembled WGS sequence"/>
</dbReference>
<evidence type="ECO:0000313" key="4">
    <source>
        <dbReference type="Proteomes" id="UP001265083"/>
    </source>
</evidence>
<keyword evidence="4" id="KW-1185">Reference proteome</keyword>
<dbReference type="AlphaFoldDB" id="A0A1H2KW93"/>
<name>A0A1H2KW93_9ACTN</name>
<evidence type="ECO:0000313" key="2">
    <source>
        <dbReference type="EMBL" id="SDU72611.1"/>
    </source>
</evidence>
<sequence>MDQDKFGYLTKSVFSRSATGAGEFVSTLQYTNDGVLAIAGESTGKLGFGIASNLTPSPELLMVVDECNKLMDFGHYWLAEGSDNRHWCLICGFKLPYATTAPEHVVDLAAGVAINGGRAALVNVIRAKLANIRHQEYWLDGEDPGAQALVLTSHLG</sequence>
<gene>
    <name evidence="1" type="ORF">RD149_05835</name>
    <name evidence="2" type="ORF">SAMN04488548_1343798</name>
</gene>
<dbReference type="OrthoDB" id="5145953at2"/>
<protein>
    <submittedName>
        <fullName evidence="2">Uncharacterized protein</fullName>
    </submittedName>
</protein>
<proteinExistence type="predicted"/>